<dbReference type="EMBL" id="JAGQFT020000002">
    <property type="protein sequence ID" value="MBS7456402.1"/>
    <property type="molecule type" value="Genomic_DNA"/>
</dbReference>
<feature type="transmembrane region" description="Helical" evidence="1">
    <location>
        <begin position="43"/>
        <end position="64"/>
    </location>
</feature>
<dbReference type="CDD" id="cd00882">
    <property type="entry name" value="Ras_like_GTPase"/>
    <property type="match status" value="1"/>
</dbReference>
<keyword evidence="1" id="KW-1133">Transmembrane helix</keyword>
<reference evidence="4 5" key="1">
    <citation type="journal article" date="2021" name="Microbiol. Resour. Announc.">
        <title>Draft Genome Sequence of Coralloluteibacterium stylophorae LMG 29479T.</title>
        <authorList>
            <person name="Karlyshev A.V."/>
            <person name="Kudryashova E.B."/>
            <person name="Ariskina E.V."/>
            <person name="Conroy A.P."/>
            <person name="Abidueva E.Y."/>
        </authorList>
    </citation>
    <scope>NUCLEOTIDE SEQUENCE [LARGE SCALE GENOMIC DNA]</scope>
    <source>
        <strain evidence="4 5">LMG 29479</strain>
    </source>
</reference>
<reference evidence="3" key="2">
    <citation type="submission" date="2021-04" db="EMBL/GenBank/DDBJ databases">
        <authorList>
            <person name="Karlyshev A.V."/>
        </authorList>
    </citation>
    <scope>NUCLEOTIDE SEQUENCE</scope>
    <source>
        <strain evidence="3">LMG 29479</strain>
    </source>
</reference>
<sequence>MRWLIAALIALVAAALAWLLIAATESALAVWGRLDTLPGWTRMAFLAALGVFGLGAGVAIWRVLHPGAPRAPKAAPIDRDRVERRLDALPGDHTAELARELAASDARRAGGRLHVAVFGDISTGKSALVSALAPGAAQPVDVVGGTTHAVHEVEVVLADGLALALADVPGSNEVDGDAWARLAHVEAARAHALVYVADGDLTRSQAADLRRIGAFGKPVVLALNKSDRYRDSEIEALAEALQRRYRDEIGAVVAVQAGGVDRLRRESDGGVVERPRAPRIEPLLRTLRAIARRGPEGLEAARETAVLASVDSRLGELEDELRATRALEIVRGYTRRAVIGALAAIAPGTDLLIQGALATAMLRALAELHGLRVRDLDLDALIGEASGMVRTTTSVTLAIAGNALKAFPGLGTLGGGLVHAVAYGLIFDSLGRAVARTLANTAALDREATLRAFAEELERPSRERLAGIVALAREALGETRAAPERAP</sequence>
<dbReference type="PANTHER" id="PTHR42714">
    <property type="entry name" value="TRNA MODIFICATION GTPASE GTPBP3"/>
    <property type="match status" value="1"/>
</dbReference>
<name>A0A8J7VSI7_9GAMM</name>
<evidence type="ECO:0000313" key="4">
    <source>
        <dbReference type="EMBL" id="MBS7456402.1"/>
    </source>
</evidence>
<dbReference type="InterPro" id="IPR027417">
    <property type="entry name" value="P-loop_NTPase"/>
</dbReference>
<keyword evidence="1" id="KW-0812">Transmembrane</keyword>
<dbReference type="InterPro" id="IPR006073">
    <property type="entry name" value="GTP-bd"/>
</dbReference>
<evidence type="ECO:0000313" key="5">
    <source>
        <dbReference type="Proteomes" id="UP000675747"/>
    </source>
</evidence>
<dbReference type="AlphaFoldDB" id="A0A8J7VSI7"/>
<keyword evidence="1" id="KW-0472">Membrane</keyword>
<dbReference type="Gene3D" id="3.40.50.300">
    <property type="entry name" value="P-loop containing nucleotide triphosphate hydrolases"/>
    <property type="match status" value="1"/>
</dbReference>
<feature type="domain" description="G" evidence="2">
    <location>
        <begin position="114"/>
        <end position="225"/>
    </location>
</feature>
<dbReference type="Proteomes" id="UP000675747">
    <property type="component" value="Unassembled WGS sequence"/>
</dbReference>
<dbReference type="GO" id="GO:0030488">
    <property type="term" value="P:tRNA methylation"/>
    <property type="evidence" value="ECO:0007669"/>
    <property type="project" value="TreeGrafter"/>
</dbReference>
<organism evidence="3">
    <name type="scientific">Coralloluteibacterium stylophorae</name>
    <dbReference type="NCBI Taxonomy" id="1776034"/>
    <lineage>
        <taxon>Bacteria</taxon>
        <taxon>Pseudomonadati</taxon>
        <taxon>Pseudomonadota</taxon>
        <taxon>Gammaproteobacteria</taxon>
        <taxon>Lysobacterales</taxon>
        <taxon>Lysobacteraceae</taxon>
        <taxon>Coralloluteibacterium</taxon>
    </lineage>
</organism>
<evidence type="ECO:0000256" key="1">
    <source>
        <dbReference type="SAM" id="Phobius"/>
    </source>
</evidence>
<evidence type="ECO:0000313" key="3">
    <source>
        <dbReference type="EMBL" id="MBR0561256.1"/>
    </source>
</evidence>
<dbReference type="GO" id="GO:0005525">
    <property type="term" value="F:GTP binding"/>
    <property type="evidence" value="ECO:0007669"/>
    <property type="project" value="InterPro"/>
</dbReference>
<dbReference type="GO" id="GO:0002098">
    <property type="term" value="P:tRNA wobble uridine modification"/>
    <property type="evidence" value="ECO:0007669"/>
    <property type="project" value="TreeGrafter"/>
</dbReference>
<protein>
    <submittedName>
        <fullName evidence="3">GTPase domain-containing protein</fullName>
    </submittedName>
</protein>
<gene>
    <name evidence="4" type="ORF">KB893_004525</name>
    <name evidence="3" type="ORF">KB893_01785</name>
</gene>
<dbReference type="SUPFAM" id="SSF52540">
    <property type="entry name" value="P-loop containing nucleoside triphosphate hydrolases"/>
    <property type="match status" value="1"/>
</dbReference>
<dbReference type="GO" id="GO:0005829">
    <property type="term" value="C:cytosol"/>
    <property type="evidence" value="ECO:0007669"/>
    <property type="project" value="TreeGrafter"/>
</dbReference>
<comment type="caution">
    <text evidence="3">The sequence shown here is derived from an EMBL/GenBank/DDBJ whole genome shotgun (WGS) entry which is preliminary data.</text>
</comment>
<accession>A0A8J7VSI7</accession>
<proteinExistence type="predicted"/>
<dbReference type="Pfam" id="PF01926">
    <property type="entry name" value="MMR_HSR1"/>
    <property type="match status" value="1"/>
</dbReference>
<dbReference type="PANTHER" id="PTHR42714:SF2">
    <property type="entry name" value="TRNA MODIFICATION GTPASE GTPBP3, MITOCHONDRIAL"/>
    <property type="match status" value="1"/>
</dbReference>
<evidence type="ECO:0000259" key="2">
    <source>
        <dbReference type="Pfam" id="PF01926"/>
    </source>
</evidence>
<keyword evidence="5" id="KW-1185">Reference proteome</keyword>
<dbReference type="EMBL" id="JAGQFT010000006">
    <property type="protein sequence ID" value="MBR0561256.1"/>
    <property type="molecule type" value="Genomic_DNA"/>
</dbReference>